<evidence type="ECO:0000259" key="6">
    <source>
        <dbReference type="Pfam" id="PF01368"/>
    </source>
</evidence>
<gene>
    <name evidence="9" type="primary">recJ</name>
    <name evidence="9" type="ORF">GBK04_13335</name>
</gene>
<evidence type="ECO:0000259" key="7">
    <source>
        <dbReference type="Pfam" id="PF02272"/>
    </source>
</evidence>
<dbReference type="Pfam" id="PF17768">
    <property type="entry name" value="RecJ_OB"/>
    <property type="match status" value="1"/>
</dbReference>
<dbReference type="InterPro" id="IPR001667">
    <property type="entry name" value="DDH_dom"/>
</dbReference>
<dbReference type="Proteomes" id="UP000479293">
    <property type="component" value="Unassembled WGS sequence"/>
</dbReference>
<evidence type="ECO:0000256" key="2">
    <source>
        <dbReference type="ARBA" id="ARBA00019841"/>
    </source>
</evidence>
<proteinExistence type="inferred from homology"/>
<evidence type="ECO:0000256" key="1">
    <source>
        <dbReference type="ARBA" id="ARBA00005915"/>
    </source>
</evidence>
<dbReference type="PANTHER" id="PTHR30255">
    <property type="entry name" value="SINGLE-STRANDED-DNA-SPECIFIC EXONUCLEASE RECJ"/>
    <property type="match status" value="1"/>
</dbReference>
<evidence type="ECO:0000259" key="8">
    <source>
        <dbReference type="Pfam" id="PF17768"/>
    </source>
</evidence>
<keyword evidence="5 9" id="KW-0269">Exonuclease</keyword>
<dbReference type="InterPro" id="IPR038763">
    <property type="entry name" value="DHH_sf"/>
</dbReference>
<comment type="similarity">
    <text evidence="1">Belongs to the RecJ family.</text>
</comment>
<dbReference type="RefSeq" id="WP_152760415.1">
    <property type="nucleotide sequence ID" value="NZ_WHLY01000002.1"/>
</dbReference>
<evidence type="ECO:0000256" key="3">
    <source>
        <dbReference type="ARBA" id="ARBA00022722"/>
    </source>
</evidence>
<keyword evidence="3" id="KW-0540">Nuclease</keyword>
<keyword evidence="4" id="KW-0378">Hydrolase</keyword>
<dbReference type="GO" id="GO:0006310">
    <property type="term" value="P:DNA recombination"/>
    <property type="evidence" value="ECO:0007669"/>
    <property type="project" value="InterPro"/>
</dbReference>
<dbReference type="Pfam" id="PF01368">
    <property type="entry name" value="DHH"/>
    <property type="match status" value="1"/>
</dbReference>
<dbReference type="InterPro" id="IPR051673">
    <property type="entry name" value="SSDNA_exonuclease_RecJ"/>
</dbReference>
<keyword evidence="10" id="KW-1185">Reference proteome</keyword>
<dbReference type="NCBIfam" id="TIGR00644">
    <property type="entry name" value="recJ"/>
    <property type="match status" value="1"/>
</dbReference>
<dbReference type="Gene3D" id="3.10.310.30">
    <property type="match status" value="1"/>
</dbReference>
<evidence type="ECO:0000313" key="10">
    <source>
        <dbReference type="Proteomes" id="UP000479293"/>
    </source>
</evidence>
<dbReference type="InterPro" id="IPR041122">
    <property type="entry name" value="RecJ_OB"/>
</dbReference>
<evidence type="ECO:0000256" key="5">
    <source>
        <dbReference type="ARBA" id="ARBA00022839"/>
    </source>
</evidence>
<dbReference type="Pfam" id="PF02272">
    <property type="entry name" value="DHHA1"/>
    <property type="match status" value="1"/>
</dbReference>
<dbReference type="PANTHER" id="PTHR30255:SF2">
    <property type="entry name" value="SINGLE-STRANDED-DNA-SPECIFIC EXONUCLEASE RECJ"/>
    <property type="match status" value="1"/>
</dbReference>
<feature type="domain" description="DDH" evidence="6">
    <location>
        <begin position="84"/>
        <end position="233"/>
    </location>
</feature>
<dbReference type="AlphaFoldDB" id="A0A7C9FRZ5"/>
<protein>
    <recommendedName>
        <fullName evidence="2">Single-stranded-DNA-specific exonuclease RecJ</fullName>
    </recommendedName>
</protein>
<evidence type="ECO:0000256" key="4">
    <source>
        <dbReference type="ARBA" id="ARBA00022801"/>
    </source>
</evidence>
<dbReference type="GO" id="GO:0003676">
    <property type="term" value="F:nucleic acid binding"/>
    <property type="evidence" value="ECO:0007669"/>
    <property type="project" value="InterPro"/>
</dbReference>
<dbReference type="Gene3D" id="3.90.1640.30">
    <property type="match status" value="1"/>
</dbReference>
<dbReference type="GO" id="GO:0006281">
    <property type="term" value="P:DNA repair"/>
    <property type="evidence" value="ECO:0007669"/>
    <property type="project" value="InterPro"/>
</dbReference>
<dbReference type="SUPFAM" id="SSF64182">
    <property type="entry name" value="DHH phosphoesterases"/>
    <property type="match status" value="1"/>
</dbReference>
<dbReference type="EMBL" id="WHLY01000002">
    <property type="protein sequence ID" value="MPR34312.1"/>
    <property type="molecule type" value="Genomic_DNA"/>
</dbReference>
<feature type="domain" description="DHHA1" evidence="7">
    <location>
        <begin position="355"/>
        <end position="446"/>
    </location>
</feature>
<evidence type="ECO:0000313" key="9">
    <source>
        <dbReference type="EMBL" id="MPR34312.1"/>
    </source>
</evidence>
<comment type="caution">
    <text evidence="9">The sequence shown here is derived from an EMBL/GenBank/DDBJ whole genome shotgun (WGS) entry which is preliminary data.</text>
</comment>
<reference evidence="9 10" key="1">
    <citation type="submission" date="2019-10" db="EMBL/GenBank/DDBJ databases">
        <title>Draft Genome Sequence of Cytophagaceae sp. SJW1-29.</title>
        <authorList>
            <person name="Choi A."/>
        </authorList>
    </citation>
    <scope>NUCLEOTIDE SEQUENCE [LARGE SCALE GENOMIC DNA]</scope>
    <source>
        <strain evidence="9 10">SJW1-29</strain>
    </source>
</reference>
<name>A0A7C9FRZ5_9BACT</name>
<dbReference type="InterPro" id="IPR004610">
    <property type="entry name" value="RecJ"/>
</dbReference>
<accession>A0A7C9FRZ5</accession>
<dbReference type="GO" id="GO:0008409">
    <property type="term" value="F:5'-3' exonuclease activity"/>
    <property type="evidence" value="ECO:0007669"/>
    <property type="project" value="InterPro"/>
</dbReference>
<sequence length="578" mass="64667">MIEKRWIPVAEPTSEQRATAVDLAAQLNVSPFLATLLVQRGVGDFEAARSFFRPDLSSLHDPFLMRDMDKAVERLTSAMAAGEKILVYGDYDVDGTTSVTMFYGFLRTLYDQLDYYIPDRYTEGYGISTQGIDWAKENGFTLIVALDCGIKSVDKVAYANTLGVDFIICDHHRPGEVLPAAAAVLDPKRDDCAYPYKGLTGCGVGFKLLHAFCLQNGLDLEVLYPYLDLLVVSIASDIVPVTGENRVLAYYGLQRLNTSPRAGLKALIQIAGLRNVLDITNVVFGLGPRINAAGRIKHAREAVRLLLCENEEEAGEFATQINKHNADRRKFDTSITDEALSMIQQDAWISGAKSTVLYKEDWHKGVIGIVASRCIEHFHRPTIILTKSNGKAAGSARSVPGFDVYEAIEECSELLEQFGGHTFAAGMTLPIENIEAFRQRFDKIVSSRILPEQLTPMIGVDMEIELEEISWKFYRVLKQMSPFGPGNMTPVFVSRQVHIAKKPTIMKEKHIKFEVYQGQSPAFTVIAFGMAHIYPDLMNGQPFDICYHLDENTFREKTTLQFMLKDIKFGEPTWKQSN</sequence>
<dbReference type="InterPro" id="IPR003156">
    <property type="entry name" value="DHHA1_dom"/>
</dbReference>
<feature type="domain" description="RecJ OB" evidence="8">
    <location>
        <begin position="460"/>
        <end position="566"/>
    </location>
</feature>
<organism evidence="9 10">
    <name type="scientific">Salmonirosea aquatica</name>
    <dbReference type="NCBI Taxonomy" id="2654236"/>
    <lineage>
        <taxon>Bacteria</taxon>
        <taxon>Pseudomonadati</taxon>
        <taxon>Bacteroidota</taxon>
        <taxon>Cytophagia</taxon>
        <taxon>Cytophagales</taxon>
        <taxon>Spirosomataceae</taxon>
        <taxon>Salmonirosea</taxon>
    </lineage>
</organism>